<dbReference type="InterPro" id="IPR002104">
    <property type="entry name" value="Integrase_catalytic"/>
</dbReference>
<name>A0A3R9PWV0_9BACI</name>
<dbReference type="SUPFAM" id="SSF56349">
    <property type="entry name" value="DNA breaking-rejoining enzymes"/>
    <property type="match status" value="1"/>
</dbReference>
<organism evidence="3 4">
    <name type="scientific">Salibacterium salarium</name>
    <dbReference type="NCBI Taxonomy" id="284579"/>
    <lineage>
        <taxon>Bacteria</taxon>
        <taxon>Bacillati</taxon>
        <taxon>Bacillota</taxon>
        <taxon>Bacilli</taxon>
        <taxon>Bacillales</taxon>
        <taxon>Bacillaceae</taxon>
    </lineage>
</organism>
<dbReference type="Gene3D" id="1.10.443.10">
    <property type="entry name" value="Intergrase catalytic core"/>
    <property type="match status" value="1"/>
</dbReference>
<proteinExistence type="predicted"/>
<accession>A0A3R9PWV0</accession>
<dbReference type="Proteomes" id="UP000275076">
    <property type="component" value="Unassembled WGS sequence"/>
</dbReference>
<dbReference type="PROSITE" id="PS51898">
    <property type="entry name" value="TYR_RECOMBINASE"/>
    <property type="match status" value="1"/>
</dbReference>
<sequence length="63" mass="7085">MNFHSLRHTSATFLLNEGVHAKIISERLGHADIKTTMNIYSHVLRSADHEAAKHFTGLFVALK</sequence>
<comment type="caution">
    <text evidence="3">The sequence shown here is derived from an EMBL/GenBank/DDBJ whole genome shotgun (WGS) entry which is preliminary data.</text>
</comment>
<dbReference type="InterPro" id="IPR011010">
    <property type="entry name" value="DNA_brk_join_enz"/>
</dbReference>
<keyword evidence="4" id="KW-1185">Reference proteome</keyword>
<evidence type="ECO:0000256" key="1">
    <source>
        <dbReference type="ARBA" id="ARBA00023172"/>
    </source>
</evidence>
<dbReference type="GO" id="GO:0003677">
    <property type="term" value="F:DNA binding"/>
    <property type="evidence" value="ECO:0007669"/>
    <property type="project" value="InterPro"/>
</dbReference>
<feature type="domain" description="Tyr recombinase" evidence="2">
    <location>
        <begin position="1"/>
        <end position="55"/>
    </location>
</feature>
<keyword evidence="1" id="KW-0233">DNA recombination</keyword>
<protein>
    <recommendedName>
        <fullName evidence="2">Tyr recombinase domain-containing protein</fullName>
    </recommendedName>
</protein>
<dbReference type="GO" id="GO:0006310">
    <property type="term" value="P:DNA recombination"/>
    <property type="evidence" value="ECO:0007669"/>
    <property type="project" value="UniProtKB-KW"/>
</dbReference>
<evidence type="ECO:0000313" key="3">
    <source>
        <dbReference type="EMBL" id="RSL28742.1"/>
    </source>
</evidence>
<dbReference type="OrthoDB" id="9803188at2"/>
<reference evidence="3 4" key="1">
    <citation type="submission" date="2018-10" db="EMBL/GenBank/DDBJ databases">
        <title>Draft genome sequence of Bacillus salarius IM0101, isolated from a hypersaline soil in Inner Mongolia, China.</title>
        <authorList>
            <person name="Yamprayoonswat W."/>
            <person name="Boonvisut S."/>
            <person name="Jumpathong W."/>
            <person name="Sittihan S."/>
            <person name="Ruangsuj P."/>
            <person name="Wanthongcharoen S."/>
            <person name="Thongpramul N."/>
            <person name="Pimmason S."/>
            <person name="Yu B."/>
            <person name="Yasawong M."/>
        </authorList>
    </citation>
    <scope>NUCLEOTIDE SEQUENCE [LARGE SCALE GENOMIC DNA]</scope>
    <source>
        <strain evidence="3 4">IM0101</strain>
    </source>
</reference>
<evidence type="ECO:0000259" key="2">
    <source>
        <dbReference type="PROSITE" id="PS51898"/>
    </source>
</evidence>
<evidence type="ECO:0000313" key="4">
    <source>
        <dbReference type="Proteomes" id="UP000275076"/>
    </source>
</evidence>
<dbReference type="AlphaFoldDB" id="A0A3R9PWV0"/>
<dbReference type="GO" id="GO:0015074">
    <property type="term" value="P:DNA integration"/>
    <property type="evidence" value="ECO:0007669"/>
    <property type="project" value="InterPro"/>
</dbReference>
<gene>
    <name evidence="3" type="ORF">D7Z54_34960</name>
</gene>
<dbReference type="RefSeq" id="WP_125563738.1">
    <property type="nucleotide sequence ID" value="NZ_RBVX01000191.1"/>
</dbReference>
<dbReference type="Pfam" id="PF00589">
    <property type="entry name" value="Phage_integrase"/>
    <property type="match status" value="1"/>
</dbReference>
<dbReference type="InterPro" id="IPR013762">
    <property type="entry name" value="Integrase-like_cat_sf"/>
</dbReference>
<dbReference type="EMBL" id="RBVX01000191">
    <property type="protein sequence ID" value="RSL28742.1"/>
    <property type="molecule type" value="Genomic_DNA"/>
</dbReference>